<sequence length="203" mass="22143">MLNLLIFMFGLFFYLTKQDAVGVLWSNTHITETAGSISSAHISQEQHSVPIATQPGQNYDCNSRDLETQICHFDNKSCTYETSAGSRIGFRWVLQDRANSAKFPPVSSLSGTYAYMDVSNPHIPSQATATISVGLRAVFPQVVCIEFHYATVGNASHTLRVFTGRGDDEASRDVRVLVGQLEEVSTGGNWAVANLVACLTASF</sequence>
<evidence type="ECO:0000313" key="3">
    <source>
        <dbReference type="EMBL" id="CAG5127554.1"/>
    </source>
</evidence>
<feature type="non-terminal residue" evidence="3">
    <location>
        <position position="1"/>
    </location>
</feature>
<evidence type="ECO:0000256" key="1">
    <source>
        <dbReference type="SAM" id="SignalP"/>
    </source>
</evidence>
<feature type="domain" description="MAM" evidence="2">
    <location>
        <begin position="69"/>
        <end position="203"/>
    </location>
</feature>
<dbReference type="Pfam" id="PF00629">
    <property type="entry name" value="MAM"/>
    <property type="match status" value="1"/>
</dbReference>
<name>A0A8S3ZD74_9EUPU</name>
<dbReference type="Gene3D" id="2.60.120.200">
    <property type="match status" value="1"/>
</dbReference>
<dbReference type="PROSITE" id="PS50060">
    <property type="entry name" value="MAM_2"/>
    <property type="match status" value="1"/>
</dbReference>
<keyword evidence="1" id="KW-0732">Signal</keyword>
<feature type="signal peptide" evidence="1">
    <location>
        <begin position="1"/>
        <end position="20"/>
    </location>
</feature>
<protein>
    <recommendedName>
        <fullName evidence="2">MAM domain-containing protein</fullName>
    </recommendedName>
</protein>
<proteinExistence type="predicted"/>
<evidence type="ECO:0000259" key="2">
    <source>
        <dbReference type="PROSITE" id="PS50060"/>
    </source>
</evidence>
<evidence type="ECO:0000313" key="4">
    <source>
        <dbReference type="Proteomes" id="UP000678393"/>
    </source>
</evidence>
<dbReference type="InterPro" id="IPR000998">
    <property type="entry name" value="MAM_dom"/>
</dbReference>
<dbReference type="Proteomes" id="UP000678393">
    <property type="component" value="Unassembled WGS sequence"/>
</dbReference>
<dbReference type="GO" id="GO:0016020">
    <property type="term" value="C:membrane"/>
    <property type="evidence" value="ECO:0007669"/>
    <property type="project" value="InterPro"/>
</dbReference>
<gene>
    <name evidence="3" type="ORF">CUNI_LOCUS13112</name>
</gene>
<reference evidence="3" key="1">
    <citation type="submission" date="2021-04" db="EMBL/GenBank/DDBJ databases">
        <authorList>
            <consortium name="Molecular Ecology Group"/>
        </authorList>
    </citation>
    <scope>NUCLEOTIDE SEQUENCE</scope>
</reference>
<accession>A0A8S3ZD74</accession>
<dbReference type="EMBL" id="CAJHNH020002724">
    <property type="protein sequence ID" value="CAG5127554.1"/>
    <property type="molecule type" value="Genomic_DNA"/>
</dbReference>
<dbReference type="OrthoDB" id="6154887at2759"/>
<keyword evidence="4" id="KW-1185">Reference proteome</keyword>
<feature type="chain" id="PRO_5035778782" description="MAM domain-containing protein" evidence="1">
    <location>
        <begin position="21"/>
        <end position="203"/>
    </location>
</feature>
<organism evidence="3 4">
    <name type="scientific">Candidula unifasciata</name>
    <dbReference type="NCBI Taxonomy" id="100452"/>
    <lineage>
        <taxon>Eukaryota</taxon>
        <taxon>Metazoa</taxon>
        <taxon>Spiralia</taxon>
        <taxon>Lophotrochozoa</taxon>
        <taxon>Mollusca</taxon>
        <taxon>Gastropoda</taxon>
        <taxon>Heterobranchia</taxon>
        <taxon>Euthyneura</taxon>
        <taxon>Panpulmonata</taxon>
        <taxon>Eupulmonata</taxon>
        <taxon>Stylommatophora</taxon>
        <taxon>Helicina</taxon>
        <taxon>Helicoidea</taxon>
        <taxon>Geomitridae</taxon>
        <taxon>Candidula</taxon>
    </lineage>
</organism>
<comment type="caution">
    <text evidence="3">The sequence shown here is derived from an EMBL/GenBank/DDBJ whole genome shotgun (WGS) entry which is preliminary data.</text>
</comment>
<dbReference type="AlphaFoldDB" id="A0A8S3ZD74"/>